<keyword evidence="2" id="KW-0805">Transcription regulation</keyword>
<dbReference type="SUPFAM" id="SSF53850">
    <property type="entry name" value="Periplasmic binding protein-like II"/>
    <property type="match status" value="1"/>
</dbReference>
<dbReference type="PANTHER" id="PTHR30537">
    <property type="entry name" value="HTH-TYPE TRANSCRIPTIONAL REGULATOR"/>
    <property type="match status" value="1"/>
</dbReference>
<dbReference type="InterPro" id="IPR036390">
    <property type="entry name" value="WH_DNA-bd_sf"/>
</dbReference>
<reference evidence="6 7" key="1">
    <citation type="journal article" date="2016" name="Int. J. Syst. Evol. Microbiol.">
        <title>Labrenzia salina sp. nov., isolated from the rhizosphere of the halophyte Arthrocnemum macrostachyum.</title>
        <authorList>
            <person name="Camacho M."/>
            <person name="Redondo-Gomez S."/>
            <person name="Rodriguez-Llorente I."/>
            <person name="Rohde M."/>
            <person name="Sproer C."/>
            <person name="Schumann P."/>
            <person name="Klenk H.P."/>
            <person name="Montero-Calasanz M.D.C."/>
        </authorList>
    </citation>
    <scope>NUCLEOTIDE SEQUENCE [LARGE SCALE GENOMIC DNA]</scope>
    <source>
        <strain evidence="6 7">DSM 29163</strain>
    </source>
</reference>
<dbReference type="PRINTS" id="PR00039">
    <property type="entry name" value="HTHLYSR"/>
</dbReference>
<gene>
    <name evidence="6" type="ORF">ON753_06655</name>
</gene>
<comment type="caution">
    <text evidence="6">The sequence shown here is derived from an EMBL/GenBank/DDBJ whole genome shotgun (WGS) entry which is preliminary data.</text>
</comment>
<dbReference type="EMBL" id="JAPEVI010000003">
    <property type="protein sequence ID" value="MCX2722086.1"/>
    <property type="molecule type" value="Genomic_DNA"/>
</dbReference>
<dbReference type="RefSeq" id="WP_265961789.1">
    <property type="nucleotide sequence ID" value="NZ_JAPEVI010000003.1"/>
</dbReference>
<accession>A0ABT3QZ15</accession>
<evidence type="ECO:0000256" key="3">
    <source>
        <dbReference type="ARBA" id="ARBA00023125"/>
    </source>
</evidence>
<dbReference type="PROSITE" id="PS50931">
    <property type="entry name" value="HTH_LYSR"/>
    <property type="match status" value="1"/>
</dbReference>
<evidence type="ECO:0000256" key="4">
    <source>
        <dbReference type="ARBA" id="ARBA00023163"/>
    </source>
</evidence>
<dbReference type="Gene3D" id="3.40.190.10">
    <property type="entry name" value="Periplasmic binding protein-like II"/>
    <property type="match status" value="2"/>
</dbReference>
<comment type="similarity">
    <text evidence="1">Belongs to the LysR transcriptional regulatory family.</text>
</comment>
<dbReference type="CDD" id="cd08432">
    <property type="entry name" value="PBP2_GcdR_TrpI_HvrB_AmpR_like"/>
    <property type="match status" value="1"/>
</dbReference>
<organism evidence="6 7">
    <name type="scientific">Roseibium salinum</name>
    <dbReference type="NCBI Taxonomy" id="1604349"/>
    <lineage>
        <taxon>Bacteria</taxon>
        <taxon>Pseudomonadati</taxon>
        <taxon>Pseudomonadota</taxon>
        <taxon>Alphaproteobacteria</taxon>
        <taxon>Hyphomicrobiales</taxon>
        <taxon>Stappiaceae</taxon>
        <taxon>Roseibium</taxon>
    </lineage>
</organism>
<dbReference type="Pfam" id="PF00126">
    <property type="entry name" value="HTH_1"/>
    <property type="match status" value="1"/>
</dbReference>
<evidence type="ECO:0000259" key="5">
    <source>
        <dbReference type="PROSITE" id="PS50931"/>
    </source>
</evidence>
<evidence type="ECO:0000256" key="1">
    <source>
        <dbReference type="ARBA" id="ARBA00009437"/>
    </source>
</evidence>
<dbReference type="Pfam" id="PF03466">
    <property type="entry name" value="LysR_substrate"/>
    <property type="match status" value="1"/>
</dbReference>
<keyword evidence="7" id="KW-1185">Reference proteome</keyword>
<evidence type="ECO:0000313" key="6">
    <source>
        <dbReference type="EMBL" id="MCX2722086.1"/>
    </source>
</evidence>
<keyword evidence="4" id="KW-0804">Transcription</keyword>
<dbReference type="SUPFAM" id="SSF46785">
    <property type="entry name" value="Winged helix' DNA-binding domain"/>
    <property type="match status" value="1"/>
</dbReference>
<dbReference type="Gene3D" id="1.10.10.10">
    <property type="entry name" value="Winged helix-like DNA-binding domain superfamily/Winged helix DNA-binding domain"/>
    <property type="match status" value="1"/>
</dbReference>
<dbReference type="PANTHER" id="PTHR30537:SF74">
    <property type="entry name" value="HTH-TYPE TRANSCRIPTIONAL REGULATOR TRPI"/>
    <property type="match status" value="1"/>
</dbReference>
<dbReference type="InterPro" id="IPR000847">
    <property type="entry name" value="LysR_HTH_N"/>
</dbReference>
<dbReference type="InterPro" id="IPR005119">
    <property type="entry name" value="LysR_subst-bd"/>
</dbReference>
<keyword evidence="3" id="KW-0238">DNA-binding</keyword>
<name>A0ABT3QZ15_9HYPH</name>
<evidence type="ECO:0000313" key="7">
    <source>
        <dbReference type="Proteomes" id="UP001300261"/>
    </source>
</evidence>
<protein>
    <submittedName>
        <fullName evidence="6">LysR substrate-binding domain-containing protein</fullName>
    </submittedName>
</protein>
<feature type="domain" description="HTH lysR-type" evidence="5">
    <location>
        <begin position="6"/>
        <end position="63"/>
    </location>
</feature>
<dbReference type="InterPro" id="IPR058163">
    <property type="entry name" value="LysR-type_TF_proteobact-type"/>
</dbReference>
<proteinExistence type="inferred from homology"/>
<dbReference type="Proteomes" id="UP001300261">
    <property type="component" value="Unassembled WGS sequence"/>
</dbReference>
<sequence length="303" mass="33634">MGRRFPPFAAVRAFEAAARHKSFKKAADELCLSPSAVSHQIRALEEYLDTALFERKGNGMDLTLTGRGYAGKLTHLLNSFEETTRAVQEAGQRPFRVLCTPGFAARWLVPRLDRLSFGDRVRLRVSSGAPSVDFSVNDSDLVIQWSDDPVPGVRSERLMSSHRYPVVSPDLLARENIRKPDDLLRLRLMHDETGDAWEEWFTAAGLAPPEMPRGPVFPNCELATTAAEKSQGVSLAYDAMVRGTVASGRLVRLFDTVTMPIVIYSVAYTEARAADPMVRAFRDWIFAEVQRDGMIRSGMAATG</sequence>
<evidence type="ECO:0000256" key="2">
    <source>
        <dbReference type="ARBA" id="ARBA00023015"/>
    </source>
</evidence>
<dbReference type="InterPro" id="IPR036388">
    <property type="entry name" value="WH-like_DNA-bd_sf"/>
</dbReference>